<evidence type="ECO:0000259" key="5">
    <source>
        <dbReference type="PROSITE" id="PS50832"/>
    </source>
</evidence>
<accession>A0A061S2H5</accession>
<dbReference type="InterPro" id="IPR001253">
    <property type="entry name" value="TIF_eIF-1A"/>
</dbReference>
<evidence type="ECO:0000256" key="1">
    <source>
        <dbReference type="ARBA" id="ARBA00007340"/>
    </source>
</evidence>
<feature type="domain" description="S1-like" evidence="5">
    <location>
        <begin position="1"/>
        <end position="78"/>
    </location>
</feature>
<dbReference type="EMBL" id="GBEZ01008347">
    <property type="protein sequence ID" value="JAC77189.1"/>
    <property type="molecule type" value="Transcribed_RNA"/>
</dbReference>
<dbReference type="PANTHER" id="PTHR21641:SF0">
    <property type="entry name" value="RNA-BINDING PROTEIN EIF1AD-RELATED"/>
    <property type="match status" value="1"/>
</dbReference>
<dbReference type="PROSITE" id="PS50832">
    <property type="entry name" value="S1_IF1_TYPE"/>
    <property type="match status" value="1"/>
</dbReference>
<evidence type="ECO:0000256" key="2">
    <source>
        <dbReference type="ARBA" id="ARBA00022884"/>
    </source>
</evidence>
<feature type="region of interest" description="Disordered" evidence="4">
    <location>
        <begin position="93"/>
        <end position="151"/>
    </location>
</feature>
<feature type="compositionally biased region" description="Polar residues" evidence="4">
    <location>
        <begin position="103"/>
        <end position="122"/>
    </location>
</feature>
<keyword evidence="2" id="KW-0694">RNA-binding</keyword>
<protein>
    <submittedName>
        <fullName evidence="6">Putative RNA-binding protein EIF1AD</fullName>
    </submittedName>
</protein>
<name>A0A061S2H5_9CHLO</name>
<dbReference type="Pfam" id="PF01176">
    <property type="entry name" value="eIF-1a"/>
    <property type="match status" value="1"/>
</dbReference>
<dbReference type="AlphaFoldDB" id="A0A061S2H5"/>
<proteinExistence type="inferred from homology"/>
<keyword evidence="3" id="KW-0396">Initiation factor</keyword>
<keyword evidence="3" id="KW-0648">Protein biosynthesis</keyword>
<dbReference type="Gene3D" id="2.40.50.140">
    <property type="entry name" value="Nucleic acid-binding proteins"/>
    <property type="match status" value="1"/>
</dbReference>
<organism evidence="6">
    <name type="scientific">Tetraselmis sp. GSL018</name>
    <dbReference type="NCBI Taxonomy" id="582737"/>
    <lineage>
        <taxon>Eukaryota</taxon>
        <taxon>Viridiplantae</taxon>
        <taxon>Chlorophyta</taxon>
        <taxon>core chlorophytes</taxon>
        <taxon>Chlorodendrophyceae</taxon>
        <taxon>Chlorodendrales</taxon>
        <taxon>Chlorodendraceae</taxon>
        <taxon>Tetraselmis</taxon>
    </lineage>
</organism>
<dbReference type="GO" id="GO:0003723">
    <property type="term" value="F:RNA binding"/>
    <property type="evidence" value="ECO:0007669"/>
    <property type="project" value="UniProtKB-KW"/>
</dbReference>
<reference evidence="6" key="1">
    <citation type="submission" date="2014-05" db="EMBL/GenBank/DDBJ databases">
        <title>The transcriptome of the halophilic microalga Tetraselmis sp. GSL018 isolated from the Great Salt Lake, Utah.</title>
        <authorList>
            <person name="Jinkerson R.E."/>
            <person name="D'Adamo S."/>
            <person name="Posewitz M.C."/>
        </authorList>
    </citation>
    <scope>NUCLEOTIDE SEQUENCE</scope>
    <source>
        <strain evidence="6">GSL018</strain>
    </source>
</reference>
<dbReference type="InterPro" id="IPR039294">
    <property type="entry name" value="EIF1AD"/>
</dbReference>
<dbReference type="GO" id="GO:0003743">
    <property type="term" value="F:translation initiation factor activity"/>
    <property type="evidence" value="ECO:0007669"/>
    <property type="project" value="UniProtKB-UniRule"/>
</dbReference>
<dbReference type="InterPro" id="IPR012340">
    <property type="entry name" value="NA-bd_OB-fold"/>
</dbReference>
<comment type="similarity">
    <text evidence="1">Belongs to the EIF1AD family.</text>
</comment>
<dbReference type="InterPro" id="IPR006196">
    <property type="entry name" value="RNA-binding_domain_S1_IF1"/>
</dbReference>
<dbReference type="SMART" id="SM00652">
    <property type="entry name" value="eIF1a"/>
    <property type="match status" value="1"/>
</dbReference>
<dbReference type="GO" id="GO:0005634">
    <property type="term" value="C:nucleus"/>
    <property type="evidence" value="ECO:0007669"/>
    <property type="project" value="TreeGrafter"/>
</dbReference>
<sequence length="151" mass="16751">MLPQDDVPAPTENQAIVRAREPRGSNIFQVEYPNGLQTLVLLPARFQRRLWVRKGGYVIIEKSEEAEIEGSKITGTISAVLFPEHVRELKKQPGVWPSEFEDSSQAQDVLQSGSGAPQPSNSDGEEDGLPPLEPNTNRKVVYYSETDSDSD</sequence>
<dbReference type="SUPFAM" id="SSF50249">
    <property type="entry name" value="Nucleic acid-binding proteins"/>
    <property type="match status" value="1"/>
</dbReference>
<evidence type="ECO:0000256" key="3">
    <source>
        <dbReference type="PROSITE-ProRule" id="PRU00181"/>
    </source>
</evidence>
<evidence type="ECO:0000313" key="6">
    <source>
        <dbReference type="EMBL" id="JAC77189.1"/>
    </source>
</evidence>
<evidence type="ECO:0000256" key="4">
    <source>
        <dbReference type="SAM" id="MobiDB-lite"/>
    </source>
</evidence>
<dbReference type="PANTHER" id="PTHR21641">
    <property type="entry name" value="TRANSLATION INITIATION FACTOR-RELATED"/>
    <property type="match status" value="1"/>
</dbReference>
<gene>
    <name evidence="6" type="primary">EIF1AD</name>
    <name evidence="6" type="ORF">TSPGSL018_18317</name>
</gene>